<dbReference type="EMBL" id="AP018203">
    <property type="protein sequence ID" value="BAY58751.1"/>
    <property type="molecule type" value="Genomic_DNA"/>
</dbReference>
<dbReference type="PROSITE" id="PS50110">
    <property type="entry name" value="RESPONSE_REGULATORY"/>
    <property type="match status" value="1"/>
</dbReference>
<gene>
    <name evidence="4" type="ORF">NIES2135_56250</name>
</gene>
<dbReference type="InterPro" id="IPR050595">
    <property type="entry name" value="Bact_response_regulator"/>
</dbReference>
<evidence type="ECO:0000256" key="1">
    <source>
        <dbReference type="ARBA" id="ARBA00022553"/>
    </source>
</evidence>
<feature type="domain" description="Response regulatory" evidence="3">
    <location>
        <begin position="21"/>
        <end position="139"/>
    </location>
</feature>
<evidence type="ECO:0000313" key="5">
    <source>
        <dbReference type="Proteomes" id="UP000217895"/>
    </source>
</evidence>
<evidence type="ECO:0000256" key="2">
    <source>
        <dbReference type="PROSITE-ProRule" id="PRU00169"/>
    </source>
</evidence>
<dbReference type="SMART" id="SM00448">
    <property type="entry name" value="REC"/>
    <property type="match status" value="1"/>
</dbReference>
<dbReference type="Proteomes" id="UP000217895">
    <property type="component" value="Chromosome"/>
</dbReference>
<keyword evidence="1" id="KW-0597">Phosphoprotein</keyword>
<evidence type="ECO:0000259" key="3">
    <source>
        <dbReference type="PROSITE" id="PS50110"/>
    </source>
</evidence>
<sequence length="143" mass="15579">MPSHQSRSMAAPPQHPLKGIQILLVEDELDIADLLLVIFQGAGATVRLCMEAESVLAVLETYQPDVLVANIKLPSHDGIWLIQQIRNHPRPEIRSLPAVGVTSYHRDVHADAALAAGFDCFLSKLDSPNEIVNTLSTLATSPR</sequence>
<reference evidence="4 5" key="1">
    <citation type="submission" date="2017-06" db="EMBL/GenBank/DDBJ databases">
        <title>Genome sequencing of cyanobaciteial culture collection at National Institute for Environmental Studies (NIES).</title>
        <authorList>
            <person name="Hirose Y."/>
            <person name="Shimura Y."/>
            <person name="Fujisawa T."/>
            <person name="Nakamura Y."/>
            <person name="Kawachi M."/>
        </authorList>
    </citation>
    <scope>NUCLEOTIDE SEQUENCE [LARGE SCALE GENOMIC DNA]</scope>
    <source>
        <strain evidence="4 5">NIES-2135</strain>
    </source>
</reference>
<dbReference type="Gene3D" id="3.40.50.2300">
    <property type="match status" value="1"/>
</dbReference>
<dbReference type="InterPro" id="IPR011006">
    <property type="entry name" value="CheY-like_superfamily"/>
</dbReference>
<protein>
    <submittedName>
        <fullName evidence="4">Response regulator receiver protein</fullName>
    </submittedName>
</protein>
<keyword evidence="5" id="KW-1185">Reference proteome</keyword>
<dbReference type="Pfam" id="PF00072">
    <property type="entry name" value="Response_reg"/>
    <property type="match status" value="1"/>
</dbReference>
<dbReference type="PANTHER" id="PTHR44591:SF3">
    <property type="entry name" value="RESPONSE REGULATORY DOMAIN-CONTAINING PROTEIN"/>
    <property type="match status" value="1"/>
</dbReference>
<dbReference type="AlphaFoldDB" id="A0A1Z4JPS2"/>
<organism evidence="4 5">
    <name type="scientific">Leptolyngbya boryana NIES-2135</name>
    <dbReference type="NCBI Taxonomy" id="1973484"/>
    <lineage>
        <taxon>Bacteria</taxon>
        <taxon>Bacillati</taxon>
        <taxon>Cyanobacteriota</taxon>
        <taxon>Cyanophyceae</taxon>
        <taxon>Leptolyngbyales</taxon>
        <taxon>Leptolyngbyaceae</taxon>
        <taxon>Leptolyngbya group</taxon>
        <taxon>Leptolyngbya</taxon>
    </lineage>
</organism>
<accession>A0A1Z4JPS2</accession>
<evidence type="ECO:0000313" key="4">
    <source>
        <dbReference type="EMBL" id="BAY58751.1"/>
    </source>
</evidence>
<proteinExistence type="predicted"/>
<dbReference type="GO" id="GO:0000160">
    <property type="term" value="P:phosphorelay signal transduction system"/>
    <property type="evidence" value="ECO:0007669"/>
    <property type="project" value="InterPro"/>
</dbReference>
<name>A0A1Z4JPS2_LEPBY</name>
<dbReference type="SUPFAM" id="SSF52172">
    <property type="entry name" value="CheY-like"/>
    <property type="match status" value="1"/>
</dbReference>
<dbReference type="PANTHER" id="PTHR44591">
    <property type="entry name" value="STRESS RESPONSE REGULATOR PROTEIN 1"/>
    <property type="match status" value="1"/>
</dbReference>
<dbReference type="InterPro" id="IPR001789">
    <property type="entry name" value="Sig_transdc_resp-reg_receiver"/>
</dbReference>
<comment type="caution">
    <text evidence="2">Lacks conserved residue(s) required for the propagation of feature annotation.</text>
</comment>